<sequence>MRSGPYRRPMVKRLDREGIRHSSAYTSQEIAEAAGIPGKKLASAVLVKLDGASAMADAPSSREVAGKGYTAASIRSVPCGHGCLS</sequence>
<comment type="caution">
    <text evidence="1">The sequence shown here is derived from an EMBL/GenBank/DDBJ whole genome shotgun (WGS) entry which is preliminary data.</text>
</comment>
<reference evidence="1 2" key="1">
    <citation type="journal article" date="2013" name="Genome Announc.">
        <title>Draft genome sequences for three mercury-methylating, sulfate-reducing bacteria.</title>
        <authorList>
            <person name="Brown S.D."/>
            <person name="Hurt R.A.Jr."/>
            <person name="Gilmour C.C."/>
            <person name="Elias D.A."/>
        </authorList>
    </citation>
    <scope>NUCLEOTIDE SEQUENCE [LARGE SCALE GENOMIC DNA]</scope>
    <source>
        <strain evidence="1 2">DSM 2059</strain>
    </source>
</reference>
<evidence type="ECO:0000313" key="2">
    <source>
        <dbReference type="Proteomes" id="UP000014977"/>
    </source>
</evidence>
<dbReference type="RefSeq" id="WP_020875422.1">
    <property type="nucleotide sequence ID" value="NZ_ATHJ01000033.1"/>
</dbReference>
<name>S7U3Y2_DESML</name>
<organism evidence="1 2">
    <name type="scientific">Desulfococcus multivorans DSM 2059</name>
    <dbReference type="NCBI Taxonomy" id="1121405"/>
    <lineage>
        <taxon>Bacteria</taxon>
        <taxon>Pseudomonadati</taxon>
        <taxon>Thermodesulfobacteriota</taxon>
        <taxon>Desulfobacteria</taxon>
        <taxon>Desulfobacterales</taxon>
        <taxon>Desulfococcaceae</taxon>
        <taxon>Desulfococcus</taxon>
    </lineage>
</organism>
<evidence type="ECO:0008006" key="3">
    <source>
        <dbReference type="Google" id="ProtNLM"/>
    </source>
</evidence>
<dbReference type="AlphaFoldDB" id="S7U3Y2"/>
<gene>
    <name evidence="1" type="ORF">dsmv_1126</name>
</gene>
<dbReference type="STRING" id="897.B2D07_04195"/>
<proteinExistence type="predicted"/>
<dbReference type="OrthoDB" id="9786549at2"/>
<dbReference type="EMBL" id="ATHJ01000033">
    <property type="protein sequence ID" value="EPR44176.1"/>
    <property type="molecule type" value="Genomic_DNA"/>
</dbReference>
<accession>S7U3Y2</accession>
<evidence type="ECO:0000313" key="1">
    <source>
        <dbReference type="EMBL" id="EPR44176.1"/>
    </source>
</evidence>
<keyword evidence="2" id="KW-1185">Reference proteome</keyword>
<protein>
    <recommendedName>
        <fullName evidence="3">YbaK/aminoacyl-tRNA synthetase-associated domain-containing protein</fullName>
    </recommendedName>
</protein>
<dbReference type="Proteomes" id="UP000014977">
    <property type="component" value="Unassembled WGS sequence"/>
</dbReference>